<evidence type="ECO:0000313" key="3">
    <source>
        <dbReference type="Proteomes" id="UP000078397"/>
    </source>
</evidence>
<dbReference type="OrthoDB" id="4936578at2759"/>
<dbReference type="KEGG" id="pchm:VFPPC_01606"/>
<dbReference type="PANTHER" id="PTHR37536:SF1">
    <property type="entry name" value="ASPERGILLOPEPSIN, PUTAITVE (AFU_ORTHOLOGUE AFUA_7G01200)"/>
    <property type="match status" value="1"/>
</dbReference>
<dbReference type="Proteomes" id="UP000078397">
    <property type="component" value="Unassembled WGS sequence"/>
</dbReference>
<evidence type="ECO:0000256" key="1">
    <source>
        <dbReference type="PIRSR" id="PIRSR600250-50"/>
    </source>
</evidence>
<dbReference type="SUPFAM" id="SSF49899">
    <property type="entry name" value="Concanavalin A-like lectins/glucanases"/>
    <property type="match status" value="1"/>
</dbReference>
<dbReference type="GeneID" id="28845394"/>
<dbReference type="Gene3D" id="2.60.120.700">
    <property type="entry name" value="Peptidase G1"/>
    <property type="match status" value="1"/>
</dbReference>
<feature type="active site" description="Proton acceptor" evidence="1">
    <location>
        <position position="161"/>
    </location>
</feature>
<dbReference type="RefSeq" id="XP_018150098.1">
    <property type="nucleotide sequence ID" value="XM_018281400.1"/>
</dbReference>
<protein>
    <submittedName>
        <fullName evidence="2">Aspergillopepsin</fullName>
    </submittedName>
</protein>
<dbReference type="AlphaFoldDB" id="A0A179G892"/>
<keyword evidence="3" id="KW-1185">Reference proteome</keyword>
<accession>A0A179G892</accession>
<dbReference type="PRINTS" id="PR00977">
    <property type="entry name" value="SCYTLDPTASE"/>
</dbReference>
<reference evidence="2 3" key="1">
    <citation type="journal article" date="2016" name="PLoS Pathog.">
        <title>Biosynthesis of antibiotic leucinostatins in bio-control fungus Purpureocillium lilacinum and their inhibition on phytophthora revealed by genome mining.</title>
        <authorList>
            <person name="Wang G."/>
            <person name="Liu Z."/>
            <person name="Lin R."/>
            <person name="Li E."/>
            <person name="Mao Z."/>
            <person name="Ling J."/>
            <person name="Yang Y."/>
            <person name="Yin W.B."/>
            <person name="Xie B."/>
        </authorList>
    </citation>
    <scope>NUCLEOTIDE SEQUENCE [LARGE SCALE GENOMIC DNA]</scope>
    <source>
        <strain evidence="2">170</strain>
    </source>
</reference>
<dbReference type="STRING" id="1380566.A0A179G892"/>
<dbReference type="CDD" id="cd13426">
    <property type="entry name" value="Peptidase_G1"/>
    <property type="match status" value="1"/>
</dbReference>
<dbReference type="InterPro" id="IPR038656">
    <property type="entry name" value="Peptidase_G1_sf"/>
</dbReference>
<sequence>MKFQILTYLASTAVAVSNHESHIFTRQGTSSIWAGGIHTSNSVTFVTGTITLPPYKNEPSRGVSFWVGIDGATCRDAILQTGVDYLDNRVYPWYEWYPEETKFYSDGLSAKPGDKIRMTVTATSSTSGIASLENLTTGVKRSVTLRDKKKLCLRDAEWIVENVAKEGLSDFGEVRFSETKWRSDRGEGGASGAKVYDVTRSGRKQTSCSAGGDVVCKFVG</sequence>
<dbReference type="EMBL" id="LSBJ02000001">
    <property type="protein sequence ID" value="OAQ74015.1"/>
    <property type="molecule type" value="Genomic_DNA"/>
</dbReference>
<dbReference type="InterPro" id="IPR013320">
    <property type="entry name" value="ConA-like_dom_sf"/>
</dbReference>
<dbReference type="GO" id="GO:0006508">
    <property type="term" value="P:proteolysis"/>
    <property type="evidence" value="ECO:0007669"/>
    <property type="project" value="InterPro"/>
</dbReference>
<evidence type="ECO:0000313" key="2">
    <source>
        <dbReference type="EMBL" id="OAQ74015.1"/>
    </source>
</evidence>
<proteinExistence type="predicted"/>
<dbReference type="PANTHER" id="PTHR37536">
    <property type="entry name" value="PUTATIVE (AFU_ORTHOLOGUE AFUA_3G02970)-RELATED"/>
    <property type="match status" value="1"/>
</dbReference>
<name>A0A179G892_METCM</name>
<organism evidence="2 3">
    <name type="scientific">Pochonia chlamydosporia 170</name>
    <dbReference type="NCBI Taxonomy" id="1380566"/>
    <lineage>
        <taxon>Eukaryota</taxon>
        <taxon>Fungi</taxon>
        <taxon>Dikarya</taxon>
        <taxon>Ascomycota</taxon>
        <taxon>Pezizomycotina</taxon>
        <taxon>Sordariomycetes</taxon>
        <taxon>Hypocreomycetidae</taxon>
        <taxon>Hypocreales</taxon>
        <taxon>Clavicipitaceae</taxon>
        <taxon>Pochonia</taxon>
    </lineage>
</organism>
<dbReference type="GO" id="GO:0070007">
    <property type="term" value="F:glutamic-type endopeptidase activity"/>
    <property type="evidence" value="ECO:0007669"/>
    <property type="project" value="InterPro"/>
</dbReference>
<gene>
    <name evidence="2" type="ORF">VFPPC_01606</name>
</gene>
<dbReference type="Pfam" id="PF01828">
    <property type="entry name" value="Peptidase_A4"/>
    <property type="match status" value="1"/>
</dbReference>
<comment type="caution">
    <text evidence="2">The sequence shown here is derived from an EMBL/GenBank/DDBJ whole genome shotgun (WGS) entry which is preliminary data.</text>
</comment>
<dbReference type="InterPro" id="IPR000250">
    <property type="entry name" value="Peptidase_G1"/>
</dbReference>